<dbReference type="InterPro" id="IPR000160">
    <property type="entry name" value="GGDEF_dom"/>
</dbReference>
<dbReference type="Gene3D" id="3.20.20.450">
    <property type="entry name" value="EAL domain"/>
    <property type="match status" value="1"/>
</dbReference>
<reference evidence="1 2" key="1">
    <citation type="submission" date="2020-08" db="EMBL/GenBank/DDBJ databases">
        <title>Genome sequence of Rhodobacteraceae bacterium Lw-13e.</title>
        <authorList>
            <person name="Poehlein A."/>
            <person name="Wolter L."/>
            <person name="Daniel R."/>
            <person name="Brinkhoff T."/>
        </authorList>
    </citation>
    <scope>NUCLEOTIDE SEQUENCE [LARGE SCALE GENOMIC DNA]</scope>
    <source>
        <strain evidence="1 2">Lw-13e</strain>
    </source>
</reference>
<dbReference type="InterPro" id="IPR001633">
    <property type="entry name" value="EAL_dom"/>
</dbReference>
<dbReference type="SUPFAM" id="SSF141868">
    <property type="entry name" value="EAL domain-like"/>
    <property type="match status" value="1"/>
</dbReference>
<dbReference type="OrthoDB" id="9814202at2"/>
<protein>
    <submittedName>
        <fullName evidence="1">Uncharacterized protein</fullName>
    </submittedName>
</protein>
<dbReference type="KEGG" id="palw:PSAL_024520"/>
<proteinExistence type="predicted"/>
<dbReference type="InterPro" id="IPR035919">
    <property type="entry name" value="EAL_sf"/>
</dbReference>
<dbReference type="PANTHER" id="PTHR33121">
    <property type="entry name" value="CYCLIC DI-GMP PHOSPHODIESTERASE PDEF"/>
    <property type="match status" value="1"/>
</dbReference>
<dbReference type="Pfam" id="PF00990">
    <property type="entry name" value="GGDEF"/>
    <property type="match status" value="1"/>
</dbReference>
<dbReference type="CDD" id="cd01948">
    <property type="entry name" value="EAL"/>
    <property type="match status" value="1"/>
</dbReference>
<organism evidence="1 2">
    <name type="scientific">Pseudooceanicola algae</name>
    <dbReference type="NCBI Taxonomy" id="1537215"/>
    <lineage>
        <taxon>Bacteria</taxon>
        <taxon>Pseudomonadati</taxon>
        <taxon>Pseudomonadota</taxon>
        <taxon>Alphaproteobacteria</taxon>
        <taxon>Rhodobacterales</taxon>
        <taxon>Paracoccaceae</taxon>
        <taxon>Pseudooceanicola</taxon>
    </lineage>
</organism>
<sequence length="652" mass="70553">MSPAEFGPVTGDGGPARAAEPGDNALEDLTQKLCAVAQLAQSTTGARSVVLLLNPALIRGAELPAPSAGLLPPAAPEVGGDAFSPVLFTHGPEAEARSLRERTWDRLVLLGRSRTRLHSDEPGERPAAMAVTGNLGQAGHQHGLTWALFLRNGDCAGVLGLGFSAAGPAPGEATEAGPTEATSPETIAVLGKLAETLEFMIGAWWDRIDLERDLAASRSRALRLQRVSELDPLTGLENIATFEGKVRERLDSSVEPGAFILIDVDHFKTVNDMYGHQFGDNYLKTVSQAIMDASPARAIVGRVGGDEFAMFTDLPKRSGNYLRALMTTCRMTILRASAFLNKPDLGRVSIGASFTPDHGKAYEKLYHSADLALYASKESGRGTATVYSQDVAERFDHAQLAKTFQAACHAGEVVPYFQPLVDLASRQVTAYEVLCRWESPRHGLLSPASFPSIFTDHGLATQLTRHIIQASLKQYVDVVASMESPVKLSLNLTYFDLMDREFVFDFQSALSDSGVDWGSIIIEVQETVVMGESTGQVFRTLEELRRRGAKIALDDFGTGYSGLRHLKNWPVDIVKIDKSFVKDLCSDYRDRAIVGSIVQLAKDLGFRVIAEGIETEDQARLLLEMGCDMGQGYNFGRPLAPVGSSPRALASE</sequence>
<dbReference type="InterPro" id="IPR043128">
    <property type="entry name" value="Rev_trsase/Diguanyl_cyclase"/>
</dbReference>
<dbReference type="EMBL" id="CP060436">
    <property type="protein sequence ID" value="QPM91202.1"/>
    <property type="molecule type" value="Genomic_DNA"/>
</dbReference>
<dbReference type="SUPFAM" id="SSF55073">
    <property type="entry name" value="Nucleotide cyclase"/>
    <property type="match status" value="1"/>
</dbReference>
<dbReference type="PROSITE" id="PS50883">
    <property type="entry name" value="EAL"/>
    <property type="match status" value="1"/>
</dbReference>
<dbReference type="Gene3D" id="3.30.70.270">
    <property type="match status" value="1"/>
</dbReference>
<accession>A0A418SIR3</accession>
<evidence type="ECO:0000313" key="2">
    <source>
        <dbReference type="Proteomes" id="UP000283786"/>
    </source>
</evidence>
<dbReference type="CDD" id="cd01949">
    <property type="entry name" value="GGDEF"/>
    <property type="match status" value="1"/>
</dbReference>
<gene>
    <name evidence="1" type="ORF">PSAL_024520</name>
</gene>
<dbReference type="AlphaFoldDB" id="A0A418SIR3"/>
<dbReference type="InterPro" id="IPR050706">
    <property type="entry name" value="Cyclic-di-GMP_PDE-like"/>
</dbReference>
<dbReference type="SMART" id="SM00267">
    <property type="entry name" value="GGDEF"/>
    <property type="match status" value="1"/>
</dbReference>
<dbReference type="RefSeq" id="WP_119838517.1">
    <property type="nucleotide sequence ID" value="NZ_CP060436.1"/>
</dbReference>
<keyword evidence="2" id="KW-1185">Reference proteome</keyword>
<dbReference type="Pfam" id="PF00563">
    <property type="entry name" value="EAL"/>
    <property type="match status" value="1"/>
</dbReference>
<name>A0A418SIR3_9RHOB</name>
<evidence type="ECO:0000313" key="1">
    <source>
        <dbReference type="EMBL" id="QPM91202.1"/>
    </source>
</evidence>
<dbReference type="InterPro" id="IPR029787">
    <property type="entry name" value="Nucleotide_cyclase"/>
</dbReference>
<dbReference type="NCBIfam" id="TIGR00254">
    <property type="entry name" value="GGDEF"/>
    <property type="match status" value="1"/>
</dbReference>
<dbReference type="PROSITE" id="PS50887">
    <property type="entry name" value="GGDEF"/>
    <property type="match status" value="1"/>
</dbReference>
<dbReference type="SMART" id="SM00052">
    <property type="entry name" value="EAL"/>
    <property type="match status" value="1"/>
</dbReference>
<dbReference type="Proteomes" id="UP000283786">
    <property type="component" value="Chromosome"/>
</dbReference>
<dbReference type="PANTHER" id="PTHR33121:SF70">
    <property type="entry name" value="SIGNALING PROTEIN YKOW"/>
    <property type="match status" value="1"/>
</dbReference>
<dbReference type="GO" id="GO:0071111">
    <property type="term" value="F:cyclic-guanylate-specific phosphodiesterase activity"/>
    <property type="evidence" value="ECO:0007669"/>
    <property type="project" value="InterPro"/>
</dbReference>